<dbReference type="SUPFAM" id="SSF54427">
    <property type="entry name" value="NTF2-like"/>
    <property type="match status" value="1"/>
</dbReference>
<evidence type="ECO:0000313" key="3">
    <source>
        <dbReference type="Proteomes" id="UP000494206"/>
    </source>
</evidence>
<accession>A0A8S1EYR5</accession>
<dbReference type="EMBL" id="CADEPM010000005">
    <property type="protein sequence ID" value="CAB3406494.1"/>
    <property type="molecule type" value="Genomic_DNA"/>
</dbReference>
<dbReference type="Proteomes" id="UP000494206">
    <property type="component" value="Unassembled WGS sequence"/>
</dbReference>
<dbReference type="InterPro" id="IPR032710">
    <property type="entry name" value="NTF2-like_dom_sf"/>
</dbReference>
<sequence>MDEFQKLHNEMKALKKTRNHAEFAKRFAAKSNTFMGPLHEPISADKFGSLAETDKLKALAEADIDVKLDEITQIGDVVIDRSTVNIKCPSGGEKTGWNLTVWIKEDGQWKIRNSCTTFKMPANA</sequence>
<feature type="domain" description="DUF4440" evidence="1">
    <location>
        <begin position="6"/>
        <end position="111"/>
    </location>
</feature>
<organism evidence="2 3">
    <name type="scientific">Caenorhabditis bovis</name>
    <dbReference type="NCBI Taxonomy" id="2654633"/>
    <lineage>
        <taxon>Eukaryota</taxon>
        <taxon>Metazoa</taxon>
        <taxon>Ecdysozoa</taxon>
        <taxon>Nematoda</taxon>
        <taxon>Chromadorea</taxon>
        <taxon>Rhabditida</taxon>
        <taxon>Rhabditina</taxon>
        <taxon>Rhabditomorpha</taxon>
        <taxon>Rhabditoidea</taxon>
        <taxon>Rhabditidae</taxon>
        <taxon>Peloderinae</taxon>
        <taxon>Caenorhabditis</taxon>
    </lineage>
</organism>
<protein>
    <recommendedName>
        <fullName evidence="1">DUF4440 domain-containing protein</fullName>
    </recommendedName>
</protein>
<dbReference type="AlphaFoldDB" id="A0A8S1EYR5"/>
<dbReference type="Pfam" id="PF14534">
    <property type="entry name" value="DUF4440"/>
    <property type="match status" value="1"/>
</dbReference>
<name>A0A8S1EYR5_9PELO</name>
<evidence type="ECO:0000313" key="2">
    <source>
        <dbReference type="EMBL" id="CAB3406494.1"/>
    </source>
</evidence>
<comment type="caution">
    <text evidence="2">The sequence shown here is derived from an EMBL/GenBank/DDBJ whole genome shotgun (WGS) entry which is preliminary data.</text>
</comment>
<dbReference type="OrthoDB" id="5818509at2759"/>
<reference evidence="2 3" key="1">
    <citation type="submission" date="2020-04" db="EMBL/GenBank/DDBJ databases">
        <authorList>
            <person name="Laetsch R D."/>
            <person name="Stevens L."/>
            <person name="Kumar S."/>
            <person name="Blaxter L. M."/>
        </authorList>
    </citation>
    <scope>NUCLEOTIDE SEQUENCE [LARGE SCALE GENOMIC DNA]</scope>
</reference>
<gene>
    <name evidence="2" type="ORF">CBOVIS_LOCUS8566</name>
</gene>
<dbReference type="InterPro" id="IPR027843">
    <property type="entry name" value="DUF4440"/>
</dbReference>
<evidence type="ECO:0000259" key="1">
    <source>
        <dbReference type="Pfam" id="PF14534"/>
    </source>
</evidence>
<dbReference type="Gene3D" id="3.10.450.50">
    <property type="match status" value="1"/>
</dbReference>
<keyword evidence="3" id="KW-1185">Reference proteome</keyword>
<proteinExistence type="predicted"/>